<dbReference type="InterPro" id="IPR009229">
    <property type="entry name" value="AgrD"/>
</dbReference>
<dbReference type="EMBL" id="BAVR01000024">
    <property type="protein sequence ID" value="GAE88753.1"/>
    <property type="molecule type" value="Genomic_DNA"/>
</dbReference>
<comment type="caution">
    <text evidence="1">The sequence shown here is derived from an EMBL/GenBank/DDBJ whole genome shotgun (WGS) entry which is preliminary data.</text>
</comment>
<organism evidence="1 2">
    <name type="scientific">Acetivibrio straminisolvens JCM 21531</name>
    <dbReference type="NCBI Taxonomy" id="1294263"/>
    <lineage>
        <taxon>Bacteria</taxon>
        <taxon>Bacillati</taxon>
        <taxon>Bacillota</taxon>
        <taxon>Clostridia</taxon>
        <taxon>Eubacteriales</taxon>
        <taxon>Oscillospiraceae</taxon>
        <taxon>Acetivibrio</taxon>
    </lineage>
</organism>
<name>W4V7G3_9FIRM</name>
<dbReference type="Proteomes" id="UP000019109">
    <property type="component" value="Unassembled WGS sequence"/>
</dbReference>
<accession>W4V7G3</accession>
<reference evidence="1" key="1">
    <citation type="journal article" date="2014" name="Genome Announc.">
        <title>Draft Genome Sequence of Clostridium straminisolvens Strain JCM 21531T, Isolated from a Cellulose-Degrading Bacterial Community.</title>
        <authorList>
            <person name="Yuki M."/>
            <person name="Oshima K."/>
            <person name="Suda W."/>
            <person name="Sakamoto M."/>
            <person name="Kitamura K."/>
            <person name="Iida T."/>
            <person name="Hattori M."/>
            <person name="Ohkuma M."/>
        </authorList>
    </citation>
    <scope>NUCLEOTIDE SEQUENCE [LARGE SCALE GENOMIC DNA]</scope>
    <source>
        <strain evidence="1">JCM 21531</strain>
    </source>
</reference>
<evidence type="ECO:0008006" key="3">
    <source>
        <dbReference type="Google" id="ProtNLM"/>
    </source>
</evidence>
<dbReference type="NCBIfam" id="TIGR04223">
    <property type="entry name" value="quorum_AgrD"/>
    <property type="match status" value="1"/>
</dbReference>
<sequence>MEMGFKRTTNAINEIKRKGKVIRMLRTLKTSTKSDMLALLLGWISIFAIFIAQASSNSCTSWAIEQPKIPKALIKED</sequence>
<proteinExistence type="predicted"/>
<dbReference type="AlphaFoldDB" id="W4V7G3"/>
<dbReference type="STRING" id="1294263.JCM21531_2226"/>
<evidence type="ECO:0000313" key="2">
    <source>
        <dbReference type="Proteomes" id="UP000019109"/>
    </source>
</evidence>
<protein>
    <recommendedName>
        <fullName evidence="3">Cyclic lactone autoinducer peptide</fullName>
    </recommendedName>
</protein>
<keyword evidence="2" id="KW-1185">Reference proteome</keyword>
<evidence type="ECO:0000313" key="1">
    <source>
        <dbReference type="EMBL" id="GAE88753.1"/>
    </source>
</evidence>
<gene>
    <name evidence="1" type="ORF">JCM21531_2226</name>
</gene>